<dbReference type="GO" id="GO:0009432">
    <property type="term" value="P:SOS response"/>
    <property type="evidence" value="ECO:0007669"/>
    <property type="project" value="UniProtKB-UniRule"/>
</dbReference>
<dbReference type="PANTHER" id="PTHR33516:SF2">
    <property type="entry name" value="LEXA REPRESSOR-RELATED"/>
    <property type="match status" value="1"/>
</dbReference>
<evidence type="ECO:0000256" key="7">
    <source>
        <dbReference type="ARBA" id="ARBA00022813"/>
    </source>
</evidence>
<dbReference type="InterPro" id="IPR050077">
    <property type="entry name" value="LexA_repressor"/>
</dbReference>
<evidence type="ECO:0000256" key="9">
    <source>
        <dbReference type="ARBA" id="ARBA00023125"/>
    </source>
</evidence>
<evidence type="ECO:0000256" key="8">
    <source>
        <dbReference type="ARBA" id="ARBA00023015"/>
    </source>
</evidence>
<feature type="domain" description="LexA repressor DNA-binding" evidence="16">
    <location>
        <begin position="1"/>
        <end position="65"/>
    </location>
</feature>
<evidence type="ECO:0000256" key="5">
    <source>
        <dbReference type="ARBA" id="ARBA00022763"/>
    </source>
</evidence>
<dbReference type="Pfam" id="PF00717">
    <property type="entry name" value="Peptidase_S24"/>
    <property type="match status" value="1"/>
</dbReference>
<evidence type="ECO:0000256" key="3">
    <source>
        <dbReference type="ARBA" id="ARBA00022491"/>
    </source>
</evidence>
<dbReference type="NCBIfam" id="TIGR00498">
    <property type="entry name" value="lexA"/>
    <property type="match status" value="1"/>
</dbReference>
<evidence type="ECO:0000259" key="15">
    <source>
        <dbReference type="Pfam" id="PF00717"/>
    </source>
</evidence>
<evidence type="ECO:0000259" key="16">
    <source>
        <dbReference type="Pfam" id="PF01726"/>
    </source>
</evidence>
<dbReference type="GO" id="GO:0003677">
    <property type="term" value="F:DNA binding"/>
    <property type="evidence" value="ECO:0007669"/>
    <property type="project" value="UniProtKB-UniRule"/>
</dbReference>
<dbReference type="GO" id="GO:0004252">
    <property type="term" value="F:serine-type endopeptidase activity"/>
    <property type="evidence" value="ECO:0007669"/>
    <property type="project" value="UniProtKB-UniRule"/>
</dbReference>
<evidence type="ECO:0000256" key="10">
    <source>
        <dbReference type="ARBA" id="ARBA00023163"/>
    </source>
</evidence>
<dbReference type="HAMAP" id="MF_00015">
    <property type="entry name" value="LexA"/>
    <property type="match status" value="1"/>
</dbReference>
<feature type="active site" description="For autocatalytic cleavage activity" evidence="13">
    <location>
        <position position="126"/>
    </location>
</feature>
<evidence type="ECO:0000256" key="4">
    <source>
        <dbReference type="ARBA" id="ARBA00022705"/>
    </source>
</evidence>
<keyword evidence="8 13" id="KW-0805">Transcription regulation</keyword>
<proteinExistence type="inferred from homology"/>
<dbReference type="GO" id="GO:0006508">
    <property type="term" value="P:proteolysis"/>
    <property type="evidence" value="ECO:0007669"/>
    <property type="project" value="InterPro"/>
</dbReference>
<evidence type="ECO:0000256" key="12">
    <source>
        <dbReference type="ARBA" id="ARBA00023236"/>
    </source>
</evidence>
<keyword evidence="7 13" id="KW-0068">Autocatalytic cleavage</keyword>
<feature type="site" description="Cleavage; by autolysis" evidence="13">
    <location>
        <begin position="91"/>
        <end position="92"/>
    </location>
</feature>
<dbReference type="Gene3D" id="1.10.10.10">
    <property type="entry name" value="Winged helix-like DNA-binding domain superfamily/Winged helix DNA-binding domain"/>
    <property type="match status" value="1"/>
</dbReference>
<organism evidence="17">
    <name type="scientific">Candidatus Fermentithermobacillus carboniphilus</name>
    <dbReference type="NCBI Taxonomy" id="3085328"/>
    <lineage>
        <taxon>Bacteria</taxon>
        <taxon>Bacillati</taxon>
        <taxon>Bacillota</taxon>
        <taxon>Candidatus Fermentithermobacillia</taxon>
        <taxon>Candidatus Fermentithermobacillales</taxon>
        <taxon>Candidatus Fermentithermobacillaceae</taxon>
        <taxon>Candidatus Fermentithermobacillus</taxon>
    </lineage>
</organism>
<dbReference type="SUPFAM" id="SSF51306">
    <property type="entry name" value="LexA/Signal peptidase"/>
    <property type="match status" value="1"/>
</dbReference>
<evidence type="ECO:0000313" key="17">
    <source>
        <dbReference type="EMBL" id="QUL98701.1"/>
    </source>
</evidence>
<evidence type="ECO:0000256" key="2">
    <source>
        <dbReference type="ARBA" id="ARBA00011738"/>
    </source>
</evidence>
<keyword evidence="9 13" id="KW-0238">DNA-binding</keyword>
<keyword evidence="10 13" id="KW-0804">Transcription</keyword>
<keyword evidence="5 13" id="KW-0227">DNA damage</keyword>
<accession>A0AAT9LC98</accession>
<protein>
    <recommendedName>
        <fullName evidence="13">LexA repressor</fullName>
        <ecNumber evidence="13">3.4.21.88</ecNumber>
    </recommendedName>
</protein>
<dbReference type="KEGG" id="fcz:IMF26_01005"/>
<evidence type="ECO:0000256" key="6">
    <source>
        <dbReference type="ARBA" id="ARBA00022801"/>
    </source>
</evidence>
<evidence type="ECO:0000256" key="11">
    <source>
        <dbReference type="ARBA" id="ARBA00023204"/>
    </source>
</evidence>
<sequence length="203" mass="22503">MEKLTAQQAKVLEVIKESIRETGYPPSVRELGEKLGLKSTATVHNHLRTLERKGYLKRVAQKSRAFNLVGESSENVAGHAIMIPLVGRVRAGVPVLAVENIEDFVPFPRSFVKTDNVFLLQVEGDSMIGAGILDGDYVLVRQQETAENGDIVVALVDDEATVKTFYREKDAIRLQPENPKLAPIISRNVRILGKVIGLYRSLQ</sequence>
<dbReference type="GO" id="GO:0045892">
    <property type="term" value="P:negative regulation of DNA-templated transcription"/>
    <property type="evidence" value="ECO:0007669"/>
    <property type="project" value="UniProtKB-UniRule"/>
</dbReference>
<dbReference type="FunFam" id="2.10.109.10:FF:000001">
    <property type="entry name" value="LexA repressor"/>
    <property type="match status" value="1"/>
</dbReference>
<dbReference type="SUPFAM" id="SSF46785">
    <property type="entry name" value="Winged helix' DNA-binding domain"/>
    <property type="match status" value="1"/>
</dbReference>
<dbReference type="GO" id="GO:0006260">
    <property type="term" value="P:DNA replication"/>
    <property type="evidence" value="ECO:0007669"/>
    <property type="project" value="UniProtKB-UniRule"/>
</dbReference>
<evidence type="ECO:0000256" key="14">
    <source>
        <dbReference type="RuleBase" id="RU003991"/>
    </source>
</evidence>
<dbReference type="Pfam" id="PF01726">
    <property type="entry name" value="LexA_DNA_bind"/>
    <property type="match status" value="1"/>
</dbReference>
<reference evidence="17" key="1">
    <citation type="submission" date="2020-10" db="EMBL/GenBank/DDBJ databases">
        <authorList>
            <person name="Kadnikov V."/>
            <person name="Beletsky A.V."/>
            <person name="Mardanov A.V."/>
            <person name="Karnachuk O.V."/>
            <person name="Ravin N.V."/>
        </authorList>
    </citation>
    <scope>NUCLEOTIDE SEQUENCE</scope>
    <source>
        <strain evidence="17">Bu02</strain>
    </source>
</reference>
<comment type="catalytic activity">
    <reaction evidence="13">
        <text>Hydrolysis of Ala-|-Gly bond in repressor LexA.</text>
        <dbReference type="EC" id="3.4.21.88"/>
    </reaction>
</comment>
<dbReference type="InterPro" id="IPR036390">
    <property type="entry name" value="WH_DNA-bd_sf"/>
</dbReference>
<dbReference type="PANTHER" id="PTHR33516">
    <property type="entry name" value="LEXA REPRESSOR"/>
    <property type="match status" value="1"/>
</dbReference>
<dbReference type="CDD" id="cd06529">
    <property type="entry name" value="S24_LexA-like"/>
    <property type="match status" value="1"/>
</dbReference>
<dbReference type="InterPro" id="IPR039418">
    <property type="entry name" value="LexA-like"/>
</dbReference>
<feature type="active site" description="For autocatalytic cleavage activity" evidence="13">
    <location>
        <position position="163"/>
    </location>
</feature>
<keyword evidence="6 13" id="KW-0378">Hydrolase</keyword>
<name>A0AAT9LC98_9FIRM</name>
<dbReference type="InterPro" id="IPR006199">
    <property type="entry name" value="LexA_DNA-bd_dom"/>
</dbReference>
<dbReference type="FunFam" id="1.10.10.10:FF:000009">
    <property type="entry name" value="LexA repressor"/>
    <property type="match status" value="1"/>
</dbReference>
<dbReference type="InterPro" id="IPR015927">
    <property type="entry name" value="Peptidase_S24_S26A/B/C"/>
</dbReference>
<dbReference type="InterPro" id="IPR036286">
    <property type="entry name" value="LexA/Signal_pep-like_sf"/>
</dbReference>
<evidence type="ECO:0000256" key="13">
    <source>
        <dbReference type="HAMAP-Rule" id="MF_00015"/>
    </source>
</evidence>
<evidence type="ECO:0000256" key="1">
    <source>
        <dbReference type="ARBA" id="ARBA00007484"/>
    </source>
</evidence>
<gene>
    <name evidence="13 17" type="primary">lexA</name>
    <name evidence="17" type="ORF">IMF26_01005</name>
</gene>
<feature type="domain" description="Peptidase S24/S26A/S26B/S26C" evidence="15">
    <location>
        <begin position="84"/>
        <end position="196"/>
    </location>
</feature>
<dbReference type="Gene3D" id="2.10.109.10">
    <property type="entry name" value="Umud Fragment, subunit A"/>
    <property type="match status" value="1"/>
</dbReference>
<dbReference type="AlphaFoldDB" id="A0AAT9LC98"/>
<keyword evidence="3 13" id="KW-0678">Repressor</keyword>
<feature type="DNA-binding region" description="H-T-H motif" evidence="13">
    <location>
        <begin position="28"/>
        <end position="48"/>
    </location>
</feature>
<keyword evidence="4 13" id="KW-0235">DNA replication</keyword>
<dbReference type="EC" id="3.4.21.88" evidence="13"/>
<dbReference type="EMBL" id="CP062796">
    <property type="protein sequence ID" value="QUL98701.1"/>
    <property type="molecule type" value="Genomic_DNA"/>
</dbReference>
<dbReference type="InterPro" id="IPR036388">
    <property type="entry name" value="WH-like_DNA-bd_sf"/>
</dbReference>
<keyword evidence="12 13" id="KW-0742">SOS response</keyword>
<keyword evidence="11 13" id="KW-0234">DNA repair</keyword>
<dbReference type="PRINTS" id="PR00726">
    <property type="entry name" value="LEXASERPTASE"/>
</dbReference>
<dbReference type="InterPro" id="IPR006197">
    <property type="entry name" value="Peptidase_S24_LexA"/>
</dbReference>
<dbReference type="InterPro" id="IPR006200">
    <property type="entry name" value="LexA"/>
</dbReference>
<dbReference type="GO" id="GO:0006281">
    <property type="term" value="P:DNA repair"/>
    <property type="evidence" value="ECO:0007669"/>
    <property type="project" value="UniProtKB-UniRule"/>
</dbReference>
<comment type="function">
    <text evidence="13">Represses a number of genes involved in the response to DNA damage (SOS response), including recA and lexA. In the presence of single-stranded DNA, RecA interacts with LexA causing an autocatalytic cleavage which disrupts the DNA-binding part of LexA, leading to derepression of the SOS regulon and eventually DNA repair.</text>
</comment>
<comment type="subunit">
    <text evidence="2 13">Homodimer.</text>
</comment>
<reference evidence="17" key="2">
    <citation type="journal article" date="2023" name="Biology">
        <title>Prokaryotic Life Associated with Coal-Fire Gas Vents Revealed by Metagenomics.</title>
        <authorList>
            <person name="Kadnikov V.V."/>
            <person name="Mardanov A.V."/>
            <person name="Beletsky A.V."/>
            <person name="Karnachuk O.V."/>
            <person name="Ravin N.V."/>
        </authorList>
    </citation>
    <scope>NUCLEOTIDE SEQUENCE</scope>
    <source>
        <strain evidence="17">Bu02</strain>
    </source>
</reference>
<comment type="similarity">
    <text evidence="1 13 14">Belongs to the peptidase S24 family.</text>
</comment>